<protein>
    <recommendedName>
        <fullName evidence="11">ATP-dependent DNA helicase RecQ</fullName>
        <ecNumber evidence="10">5.6.2.4</ecNumber>
    </recommendedName>
    <alternativeName>
        <fullName evidence="12">DNA 3'-5' helicase RecQ</fullName>
    </alternativeName>
</protein>
<keyword evidence="2" id="KW-0479">Metal-binding</keyword>
<name>A0A1R0Y086_9BACL</name>
<keyword evidence="7" id="KW-0238">DNA-binding</keyword>
<dbReference type="CDD" id="cd06223">
    <property type="entry name" value="PRTases_typeI"/>
    <property type="match status" value="1"/>
</dbReference>
<dbReference type="GO" id="GO:0030894">
    <property type="term" value="C:replisome"/>
    <property type="evidence" value="ECO:0007669"/>
    <property type="project" value="TreeGrafter"/>
</dbReference>
<evidence type="ECO:0000256" key="3">
    <source>
        <dbReference type="ARBA" id="ARBA00022741"/>
    </source>
</evidence>
<comment type="catalytic activity">
    <reaction evidence="9">
        <text>Couples ATP hydrolysis with the unwinding of duplex DNA by translocating in the 3'-5' direction.</text>
        <dbReference type="EC" id="5.6.2.4"/>
    </reaction>
</comment>
<dbReference type="GO" id="GO:0043590">
    <property type="term" value="C:bacterial nucleoid"/>
    <property type="evidence" value="ECO:0007669"/>
    <property type="project" value="TreeGrafter"/>
</dbReference>
<dbReference type="GO" id="GO:0006310">
    <property type="term" value="P:DNA recombination"/>
    <property type="evidence" value="ECO:0007669"/>
    <property type="project" value="InterPro"/>
</dbReference>
<dbReference type="SMART" id="SM00487">
    <property type="entry name" value="DEXDc"/>
    <property type="match status" value="1"/>
</dbReference>
<dbReference type="PROSITE" id="PS51192">
    <property type="entry name" value="HELICASE_ATP_BIND_1"/>
    <property type="match status" value="1"/>
</dbReference>
<dbReference type="Pfam" id="PF16124">
    <property type="entry name" value="RecQ_Zn_bind"/>
    <property type="match status" value="1"/>
</dbReference>
<dbReference type="GO" id="GO:0016787">
    <property type="term" value="F:hydrolase activity"/>
    <property type="evidence" value="ECO:0007669"/>
    <property type="project" value="UniProtKB-KW"/>
</dbReference>
<evidence type="ECO:0000313" key="15">
    <source>
        <dbReference type="EMBL" id="OMD40697.1"/>
    </source>
</evidence>
<evidence type="ECO:0000256" key="12">
    <source>
        <dbReference type="ARBA" id="ARBA00044550"/>
    </source>
</evidence>
<dbReference type="SMART" id="SM00490">
    <property type="entry name" value="HELICc"/>
    <property type="match status" value="1"/>
</dbReference>
<dbReference type="PROSITE" id="PS51194">
    <property type="entry name" value="HELICASE_CTER"/>
    <property type="match status" value="1"/>
</dbReference>
<dbReference type="InterPro" id="IPR011545">
    <property type="entry name" value="DEAD/DEAH_box_helicase_dom"/>
</dbReference>
<evidence type="ECO:0000256" key="11">
    <source>
        <dbReference type="ARBA" id="ARBA00044535"/>
    </source>
</evidence>
<dbReference type="PROSITE" id="PS00690">
    <property type="entry name" value="DEAH_ATP_HELICASE"/>
    <property type="match status" value="1"/>
</dbReference>
<evidence type="ECO:0000259" key="14">
    <source>
        <dbReference type="PROSITE" id="PS51194"/>
    </source>
</evidence>
<evidence type="ECO:0000256" key="6">
    <source>
        <dbReference type="ARBA" id="ARBA00022840"/>
    </source>
</evidence>
<keyword evidence="3" id="KW-0547">Nucleotide-binding</keyword>
<dbReference type="InterPro" id="IPR002464">
    <property type="entry name" value="DNA/RNA_helicase_DEAH_CS"/>
</dbReference>
<dbReference type="Pfam" id="PF00270">
    <property type="entry name" value="DEAD"/>
    <property type="match status" value="1"/>
</dbReference>
<evidence type="ECO:0000256" key="1">
    <source>
        <dbReference type="ARBA" id="ARBA00005446"/>
    </source>
</evidence>
<evidence type="ECO:0000256" key="5">
    <source>
        <dbReference type="ARBA" id="ARBA00022806"/>
    </source>
</evidence>
<keyword evidence="6" id="KW-0067">ATP-binding</keyword>
<dbReference type="Pfam" id="PF00271">
    <property type="entry name" value="Helicase_C"/>
    <property type="match status" value="1"/>
</dbReference>
<dbReference type="RefSeq" id="WP_076119454.1">
    <property type="nucleotide sequence ID" value="NZ_MPTC01000009.1"/>
</dbReference>
<evidence type="ECO:0000256" key="2">
    <source>
        <dbReference type="ARBA" id="ARBA00022723"/>
    </source>
</evidence>
<dbReference type="InterPro" id="IPR027417">
    <property type="entry name" value="P-loop_NTPase"/>
</dbReference>
<comment type="caution">
    <text evidence="15">The sequence shown here is derived from an EMBL/GenBank/DDBJ whole genome shotgun (WGS) entry which is preliminary data.</text>
</comment>
<dbReference type="InterPro" id="IPR001650">
    <property type="entry name" value="Helicase_C-like"/>
</dbReference>
<accession>A0A1R0Y086</accession>
<dbReference type="PANTHER" id="PTHR13710:SF105">
    <property type="entry name" value="ATP-DEPENDENT DNA HELICASE Q1"/>
    <property type="match status" value="1"/>
</dbReference>
<evidence type="ECO:0000256" key="4">
    <source>
        <dbReference type="ARBA" id="ARBA00022801"/>
    </source>
</evidence>
<evidence type="ECO:0000256" key="9">
    <source>
        <dbReference type="ARBA" id="ARBA00034617"/>
    </source>
</evidence>
<dbReference type="SUPFAM" id="SSF53271">
    <property type="entry name" value="PRTase-like"/>
    <property type="match status" value="1"/>
</dbReference>
<comment type="similarity">
    <text evidence="1">Belongs to the helicase family. RecQ subfamily.</text>
</comment>
<dbReference type="GO" id="GO:0005737">
    <property type="term" value="C:cytoplasm"/>
    <property type="evidence" value="ECO:0007669"/>
    <property type="project" value="TreeGrafter"/>
</dbReference>
<feature type="domain" description="Helicase C-terminal" evidence="14">
    <location>
        <begin position="227"/>
        <end position="376"/>
    </location>
</feature>
<dbReference type="EMBL" id="MPTC01000009">
    <property type="protein sequence ID" value="OMD40697.1"/>
    <property type="molecule type" value="Genomic_DNA"/>
</dbReference>
<dbReference type="Gene3D" id="3.40.50.300">
    <property type="entry name" value="P-loop containing nucleotide triphosphate hydrolases"/>
    <property type="match status" value="2"/>
</dbReference>
<dbReference type="InterPro" id="IPR032284">
    <property type="entry name" value="RecQ_Zn-bd"/>
</dbReference>
<dbReference type="InterPro" id="IPR014001">
    <property type="entry name" value="Helicase_ATP-bd"/>
</dbReference>
<dbReference type="GO" id="GO:0005524">
    <property type="term" value="F:ATP binding"/>
    <property type="evidence" value="ECO:0007669"/>
    <property type="project" value="UniProtKB-KW"/>
</dbReference>
<dbReference type="SUPFAM" id="SSF52540">
    <property type="entry name" value="P-loop containing nucleoside triphosphate hydrolases"/>
    <property type="match status" value="1"/>
</dbReference>
<dbReference type="InterPro" id="IPR000836">
    <property type="entry name" value="PRTase_dom"/>
</dbReference>
<reference evidence="15 16" key="1">
    <citation type="submission" date="2016-10" db="EMBL/GenBank/DDBJ databases">
        <title>Paenibacillus species isolates.</title>
        <authorList>
            <person name="Beno S.M."/>
        </authorList>
    </citation>
    <scope>NUCLEOTIDE SEQUENCE [LARGE SCALE GENOMIC DNA]</scope>
    <source>
        <strain evidence="15 16">FSL H7-0710</strain>
    </source>
</reference>
<evidence type="ECO:0000313" key="16">
    <source>
        <dbReference type="Proteomes" id="UP000187439"/>
    </source>
</evidence>
<dbReference type="AlphaFoldDB" id="A0A1R0Y086"/>
<dbReference type="GO" id="GO:0003677">
    <property type="term" value="F:DNA binding"/>
    <property type="evidence" value="ECO:0007669"/>
    <property type="project" value="UniProtKB-KW"/>
</dbReference>
<dbReference type="InterPro" id="IPR029057">
    <property type="entry name" value="PRTase-like"/>
</dbReference>
<dbReference type="InterPro" id="IPR004589">
    <property type="entry name" value="DNA_helicase_ATP-dep_RecQ"/>
</dbReference>
<evidence type="ECO:0000256" key="8">
    <source>
        <dbReference type="ARBA" id="ARBA00023235"/>
    </source>
</evidence>
<proteinExistence type="inferred from homology"/>
<dbReference type="GO" id="GO:0046872">
    <property type="term" value="F:metal ion binding"/>
    <property type="evidence" value="ECO:0007669"/>
    <property type="project" value="UniProtKB-KW"/>
</dbReference>
<feature type="domain" description="Helicase ATP-binding" evidence="13">
    <location>
        <begin position="27"/>
        <end position="201"/>
    </location>
</feature>
<dbReference type="OrthoDB" id="9763310at2"/>
<dbReference type="GO" id="GO:0009378">
    <property type="term" value="F:four-way junction helicase activity"/>
    <property type="evidence" value="ECO:0007669"/>
    <property type="project" value="TreeGrafter"/>
</dbReference>
<evidence type="ECO:0000259" key="13">
    <source>
        <dbReference type="PROSITE" id="PS51192"/>
    </source>
</evidence>
<keyword evidence="8" id="KW-0413">Isomerase</keyword>
<dbReference type="EC" id="5.6.2.4" evidence="10"/>
<dbReference type="Gene3D" id="3.40.50.2020">
    <property type="match status" value="1"/>
</dbReference>
<dbReference type="Proteomes" id="UP000187439">
    <property type="component" value="Unassembled WGS sequence"/>
</dbReference>
<keyword evidence="5 15" id="KW-0347">Helicase</keyword>
<dbReference type="GO" id="GO:0006281">
    <property type="term" value="P:DNA repair"/>
    <property type="evidence" value="ECO:0007669"/>
    <property type="project" value="TreeGrafter"/>
</dbReference>
<evidence type="ECO:0000256" key="7">
    <source>
        <dbReference type="ARBA" id="ARBA00023125"/>
    </source>
</evidence>
<dbReference type="GO" id="GO:0043138">
    <property type="term" value="F:3'-5' DNA helicase activity"/>
    <property type="evidence" value="ECO:0007669"/>
    <property type="project" value="UniProtKB-EC"/>
</dbReference>
<gene>
    <name evidence="15" type="ORF">BSK52_12570</name>
</gene>
<dbReference type="PANTHER" id="PTHR13710">
    <property type="entry name" value="DNA HELICASE RECQ FAMILY MEMBER"/>
    <property type="match status" value="1"/>
</dbReference>
<dbReference type="NCBIfam" id="TIGR00614">
    <property type="entry name" value="recQ_fam"/>
    <property type="match status" value="1"/>
</dbReference>
<sequence length="691" mass="77246">MREIAEGYLKQMLGDEASFHQDQYESIEAVISRQRTLVVQKTGWGKSIVYFISTKILRDSGSGITILISPLLSLMRNQIESAKKIGINAVTLNSSNEEEWDEVEEQIQQDKCDILLISPERLSNNRFQELLQKIEKGIGLFVIDEAHCISNWGHDFRPDYRRIVNIVNTLPANVPVLATTATANSRVIADISSQVGAQIKVIRGPLIRESLQIQVIRLQSQAERLAWLAKNIPNIDGSGIIYCSTTADCRKVAKWLRTEGIDAYPYYAKVEEAYSLTRPDLERKLMNDEIKVLVSTDALGMGFDKPNLSFVIHFQRPGTVVAYYQQIGRAGRALENAYAVLLTGEEDNEIQEYFINAAFPSDFQLQEVLNVIEDSDNGVSVNGILKSVNIGKAKAEQCLKLLEIENFAYKSGSKYYRSVVPFNISSHAEEVTAQRYRELEVMEELCSTSDCYMDFIAKQLDDNTSKPCGRCANCKRKPLVSPTVEPFEVAEGVQFLKGENLIIQPRKRWPIGGSTGLTGNIGQDFLNNHGRALSQYGDAGWGKLVKEDRYTNESFSNELIEAAADFVLNKWKPEPMPDWVAAVPSLRHPHLVPSFASKLATRLGIPYYNAIEKVKHSEEQKNMRNSLKQVENIFDSFKVVENICSGNVLLVDDIMNSGWTFSVCGYLLRKAGSGVVYPFALSSTGGGSDAD</sequence>
<organism evidence="15 16">
    <name type="scientific">Paenibacillus odorifer</name>
    <dbReference type="NCBI Taxonomy" id="189426"/>
    <lineage>
        <taxon>Bacteria</taxon>
        <taxon>Bacillati</taxon>
        <taxon>Bacillota</taxon>
        <taxon>Bacilli</taxon>
        <taxon>Bacillales</taxon>
        <taxon>Paenibacillaceae</taxon>
        <taxon>Paenibacillus</taxon>
    </lineage>
</organism>
<keyword evidence="4" id="KW-0378">Hydrolase</keyword>
<evidence type="ECO:0000256" key="10">
    <source>
        <dbReference type="ARBA" id="ARBA00034808"/>
    </source>
</evidence>